<dbReference type="Proteomes" id="UP000005408">
    <property type="component" value="Unassembled WGS sequence"/>
</dbReference>
<dbReference type="PANTHER" id="PTHR24043">
    <property type="entry name" value="SCAVENGER RECEPTOR CLASS F"/>
    <property type="match status" value="1"/>
</dbReference>
<keyword evidence="6" id="KW-1185">Reference proteome</keyword>
<dbReference type="AlphaFoldDB" id="A0A8W8NYF7"/>
<evidence type="ECO:0000256" key="1">
    <source>
        <dbReference type="ARBA" id="ARBA00022536"/>
    </source>
</evidence>
<organism evidence="5 6">
    <name type="scientific">Magallana gigas</name>
    <name type="common">Pacific oyster</name>
    <name type="synonym">Crassostrea gigas</name>
    <dbReference type="NCBI Taxonomy" id="29159"/>
    <lineage>
        <taxon>Eukaryota</taxon>
        <taxon>Metazoa</taxon>
        <taxon>Spiralia</taxon>
        <taxon>Lophotrochozoa</taxon>
        <taxon>Mollusca</taxon>
        <taxon>Bivalvia</taxon>
        <taxon>Autobranchia</taxon>
        <taxon>Pteriomorphia</taxon>
        <taxon>Ostreida</taxon>
        <taxon>Ostreoidea</taxon>
        <taxon>Ostreidae</taxon>
        <taxon>Magallana</taxon>
    </lineage>
</organism>
<dbReference type="InterPro" id="IPR000742">
    <property type="entry name" value="EGF"/>
</dbReference>
<feature type="domain" description="EGF-like" evidence="4">
    <location>
        <begin position="236"/>
        <end position="268"/>
    </location>
</feature>
<dbReference type="Gene3D" id="2.60.120.260">
    <property type="entry name" value="Galactose-binding domain-like"/>
    <property type="match status" value="1"/>
</dbReference>
<feature type="domain" description="EGF-like" evidence="4">
    <location>
        <begin position="283"/>
        <end position="315"/>
    </location>
</feature>
<dbReference type="SMART" id="SM00181">
    <property type="entry name" value="EGF"/>
    <property type="match status" value="5"/>
</dbReference>
<reference evidence="5" key="1">
    <citation type="submission" date="2022-08" db="UniProtKB">
        <authorList>
            <consortium name="EnsemblMetazoa"/>
        </authorList>
    </citation>
    <scope>IDENTIFICATION</scope>
    <source>
        <strain evidence="5">05x7-T-G4-1.051#20</strain>
    </source>
</reference>
<keyword evidence="2" id="KW-1133">Transmembrane helix</keyword>
<evidence type="ECO:0000256" key="3">
    <source>
        <dbReference type="SAM" id="SignalP"/>
    </source>
</evidence>
<keyword evidence="2" id="KW-0472">Membrane</keyword>
<evidence type="ECO:0000313" key="6">
    <source>
        <dbReference type="Proteomes" id="UP000005408"/>
    </source>
</evidence>
<dbReference type="EnsemblMetazoa" id="G8188.1">
    <property type="protein sequence ID" value="G8188.1:cds"/>
    <property type="gene ID" value="G8188"/>
</dbReference>
<name>A0A8W8NYF7_MAGGI</name>
<feature type="domain" description="EGF-like" evidence="4">
    <location>
        <begin position="373"/>
        <end position="404"/>
    </location>
</feature>
<protein>
    <recommendedName>
        <fullName evidence="4">EGF-like domain-containing protein</fullName>
    </recommendedName>
</protein>
<sequence length="517" mass="57135">MDLINVLLIFSGFTLVFTYDDLSYQKVASQSPTYTGYFAVRYNASNAVDKNLATCMRTNLIGSNGIDKTVMWKVDLGGVYSIYSVNILFKNYEGYEIRQRGRFAGFSLYVSTTGNINDSTLCYKDGPQLPPLNFTTTCTEHGRYVIFYNERLDGVTYSAEYEVHNVYTELCEVTVQGCKKHGVYGSNCDIPCPINCNDNMCHIENGSCLQCEPGWFEGYCNRKCSIGWHGVDCSQQCKGYCRDGTTCNHVTGLCDKGCESGWKGVQCDKECDNGTYGYNCVHSCSGHCLNSSICNKQTGHCDMGCDPGYTDSNCNKQCPCGRFGNGCLERCSRYCIDNEPCDHVSGECPSGCQDGYLGTDCTKTCPEGSYGKHCSFCCSPNCKTCRHTDGVCTCKAGWTGWNCTTECVNSYGENCMYPCSENCINRICDRFNGSCMCNLQDGGKHHQAYVQRRETTSSSKSWIVEFVISLVANIILVCVILIRRSSVKGQSTTNGAYLCLRCTSNGNRIEASEGVSH</sequence>
<feature type="signal peptide" evidence="3">
    <location>
        <begin position="1"/>
        <end position="18"/>
    </location>
</feature>
<evidence type="ECO:0000313" key="5">
    <source>
        <dbReference type="EnsemblMetazoa" id="G8188.1:cds"/>
    </source>
</evidence>
<evidence type="ECO:0000256" key="2">
    <source>
        <dbReference type="SAM" id="Phobius"/>
    </source>
</evidence>
<feature type="domain" description="EGF-like" evidence="4">
    <location>
        <begin position="195"/>
        <end position="234"/>
    </location>
</feature>
<dbReference type="Gene3D" id="2.170.300.10">
    <property type="entry name" value="Tie2 ligand-binding domain superfamily"/>
    <property type="match status" value="2"/>
</dbReference>
<keyword evidence="3" id="KW-0732">Signal</keyword>
<feature type="transmembrane region" description="Helical" evidence="2">
    <location>
        <begin position="462"/>
        <end position="482"/>
    </location>
</feature>
<accession>A0A8W8NYF7</accession>
<dbReference type="InterPro" id="IPR008979">
    <property type="entry name" value="Galactose-bd-like_sf"/>
</dbReference>
<evidence type="ECO:0000259" key="4">
    <source>
        <dbReference type="SMART" id="SM00181"/>
    </source>
</evidence>
<feature type="chain" id="PRO_5036493889" description="EGF-like domain-containing protein" evidence="3">
    <location>
        <begin position="19"/>
        <end position="517"/>
    </location>
</feature>
<dbReference type="SUPFAM" id="SSF49785">
    <property type="entry name" value="Galactose-binding domain-like"/>
    <property type="match status" value="1"/>
</dbReference>
<feature type="domain" description="EGF-like" evidence="4">
    <location>
        <begin position="326"/>
        <end position="362"/>
    </location>
</feature>
<dbReference type="InterPro" id="IPR042635">
    <property type="entry name" value="MEGF10/SREC1/2-like"/>
</dbReference>
<keyword evidence="2" id="KW-0812">Transmembrane</keyword>
<dbReference type="PANTHER" id="PTHR24043:SF8">
    <property type="entry name" value="EGF-LIKE DOMAIN-CONTAINING PROTEIN"/>
    <property type="match status" value="1"/>
</dbReference>
<dbReference type="GO" id="GO:0005044">
    <property type="term" value="F:scavenger receptor activity"/>
    <property type="evidence" value="ECO:0007669"/>
    <property type="project" value="InterPro"/>
</dbReference>
<keyword evidence="1" id="KW-0245">EGF-like domain</keyword>
<proteinExistence type="predicted"/>